<evidence type="ECO:0000259" key="4">
    <source>
        <dbReference type="PROSITE" id="PS50043"/>
    </source>
</evidence>
<protein>
    <submittedName>
        <fullName evidence="5">LuxR C-terminal-related transcriptional regulator</fullName>
    </submittedName>
</protein>
<keyword evidence="1" id="KW-0805">Transcription regulation</keyword>
<accession>A0ABY7GR20</accession>
<reference evidence="5" key="1">
    <citation type="submission" date="2022-11" db="EMBL/GenBank/DDBJ databases">
        <title>Methylomonas rapida sp. nov., Carotenoid-Producing Obligate Methanotrophs with High Growth Characteristics and Biotechnological Potential.</title>
        <authorList>
            <person name="Tikhonova E.N."/>
            <person name="Suleimanov R.Z."/>
            <person name="Miroshnikov K."/>
            <person name="Oshkin I.Y."/>
            <person name="Belova S.E."/>
            <person name="Danilova O.V."/>
            <person name="Ashikhmin A."/>
            <person name="Konopkin A."/>
            <person name="But S.Y."/>
            <person name="Khmelenina V.N."/>
            <person name="Kuznetsov N."/>
            <person name="Pimenov N.V."/>
            <person name="Dedysh S.N."/>
        </authorList>
    </citation>
    <scope>NUCLEOTIDE SEQUENCE</scope>
    <source>
        <strain evidence="5">MP1</strain>
    </source>
</reference>
<keyword evidence="2" id="KW-0238">DNA-binding</keyword>
<dbReference type="Gene3D" id="1.10.10.10">
    <property type="entry name" value="Winged helix-like DNA-binding domain superfamily/Winged helix DNA-binding domain"/>
    <property type="match status" value="1"/>
</dbReference>
<name>A0ABY7GR20_9GAMM</name>
<keyword evidence="6" id="KW-1185">Reference proteome</keyword>
<dbReference type="PROSITE" id="PS50043">
    <property type="entry name" value="HTH_LUXR_2"/>
    <property type="match status" value="1"/>
</dbReference>
<dbReference type="CDD" id="cd06170">
    <property type="entry name" value="LuxR_C_like"/>
    <property type="match status" value="1"/>
</dbReference>
<dbReference type="InterPro" id="IPR000792">
    <property type="entry name" value="Tscrpt_reg_LuxR_C"/>
</dbReference>
<evidence type="ECO:0000256" key="1">
    <source>
        <dbReference type="ARBA" id="ARBA00023015"/>
    </source>
</evidence>
<dbReference type="Proteomes" id="UP001162780">
    <property type="component" value="Chromosome"/>
</dbReference>
<dbReference type="EMBL" id="CP113517">
    <property type="protein sequence ID" value="WAR46938.1"/>
    <property type="molecule type" value="Genomic_DNA"/>
</dbReference>
<dbReference type="InterPro" id="IPR036388">
    <property type="entry name" value="WH-like_DNA-bd_sf"/>
</dbReference>
<evidence type="ECO:0000256" key="3">
    <source>
        <dbReference type="ARBA" id="ARBA00023163"/>
    </source>
</evidence>
<dbReference type="RefSeq" id="WP_255187846.1">
    <property type="nucleotide sequence ID" value="NZ_CP113517.1"/>
</dbReference>
<dbReference type="PANTHER" id="PTHR44688">
    <property type="entry name" value="DNA-BINDING TRANSCRIPTIONAL ACTIVATOR DEVR_DOSR"/>
    <property type="match status" value="1"/>
</dbReference>
<dbReference type="Pfam" id="PF00196">
    <property type="entry name" value="GerE"/>
    <property type="match status" value="1"/>
</dbReference>
<dbReference type="SUPFAM" id="SSF46894">
    <property type="entry name" value="C-terminal effector domain of the bipartite response regulators"/>
    <property type="match status" value="1"/>
</dbReference>
<evidence type="ECO:0000256" key="2">
    <source>
        <dbReference type="ARBA" id="ARBA00023125"/>
    </source>
</evidence>
<sequence length="88" mass="9852">MTHRIKAILVDKDGLTQREAQIAALLCEGLSNKAIARRLAVKLCTVHKHLEHVYAKLECQQHEFDSRCAAIATLFRRGMVSFTCDEGA</sequence>
<gene>
    <name evidence="5" type="ORF">NM686_010625</name>
</gene>
<dbReference type="PANTHER" id="PTHR44688:SF16">
    <property type="entry name" value="DNA-BINDING TRANSCRIPTIONAL ACTIVATOR DEVR_DOSR"/>
    <property type="match status" value="1"/>
</dbReference>
<dbReference type="InterPro" id="IPR016032">
    <property type="entry name" value="Sig_transdc_resp-reg_C-effctor"/>
</dbReference>
<feature type="domain" description="HTH luxR-type" evidence="4">
    <location>
        <begin position="8"/>
        <end position="78"/>
    </location>
</feature>
<dbReference type="PRINTS" id="PR00038">
    <property type="entry name" value="HTHLUXR"/>
</dbReference>
<evidence type="ECO:0000313" key="5">
    <source>
        <dbReference type="EMBL" id="WAR46938.1"/>
    </source>
</evidence>
<dbReference type="SMART" id="SM00421">
    <property type="entry name" value="HTH_LUXR"/>
    <property type="match status" value="1"/>
</dbReference>
<keyword evidence="3" id="KW-0804">Transcription</keyword>
<dbReference type="PROSITE" id="PS00622">
    <property type="entry name" value="HTH_LUXR_1"/>
    <property type="match status" value="1"/>
</dbReference>
<evidence type="ECO:0000313" key="6">
    <source>
        <dbReference type="Proteomes" id="UP001162780"/>
    </source>
</evidence>
<proteinExistence type="predicted"/>
<organism evidence="5 6">
    <name type="scientific">Methylomonas rapida</name>
    <dbReference type="NCBI Taxonomy" id="2963939"/>
    <lineage>
        <taxon>Bacteria</taxon>
        <taxon>Pseudomonadati</taxon>
        <taxon>Pseudomonadota</taxon>
        <taxon>Gammaproteobacteria</taxon>
        <taxon>Methylococcales</taxon>
        <taxon>Methylococcaceae</taxon>
        <taxon>Methylomonas</taxon>
    </lineage>
</organism>